<evidence type="ECO:0000313" key="3">
    <source>
        <dbReference type="Proteomes" id="UP001183176"/>
    </source>
</evidence>
<dbReference type="Proteomes" id="UP001183176">
    <property type="component" value="Unassembled WGS sequence"/>
</dbReference>
<gene>
    <name evidence="2" type="ORF">RM423_00535</name>
</gene>
<comment type="caution">
    <text evidence="2">The sequence shown here is derived from an EMBL/GenBank/DDBJ whole genome shotgun (WGS) entry which is preliminary data.</text>
</comment>
<dbReference type="EMBL" id="JAVREH010000001">
    <property type="protein sequence ID" value="MDT0259874.1"/>
    <property type="molecule type" value="Genomic_DNA"/>
</dbReference>
<name>A0ABU2J4F0_9ACTN</name>
<keyword evidence="1" id="KW-1133">Transmembrane helix</keyword>
<accession>A0ABU2J4F0</accession>
<keyword evidence="1" id="KW-0812">Transmembrane</keyword>
<dbReference type="RefSeq" id="WP_311421034.1">
    <property type="nucleotide sequence ID" value="NZ_JAVREH010000001.1"/>
</dbReference>
<keyword evidence="1" id="KW-0472">Membrane</keyword>
<reference evidence="3" key="1">
    <citation type="submission" date="2023-07" db="EMBL/GenBank/DDBJ databases">
        <title>30 novel species of actinomycetes from the DSMZ collection.</title>
        <authorList>
            <person name="Nouioui I."/>
        </authorList>
    </citation>
    <scope>NUCLEOTIDE SEQUENCE [LARGE SCALE GENOMIC DNA]</scope>
    <source>
        <strain evidence="3">DSM 44399</strain>
    </source>
</reference>
<feature type="transmembrane region" description="Helical" evidence="1">
    <location>
        <begin position="42"/>
        <end position="63"/>
    </location>
</feature>
<proteinExistence type="predicted"/>
<evidence type="ECO:0000313" key="2">
    <source>
        <dbReference type="EMBL" id="MDT0259874.1"/>
    </source>
</evidence>
<organism evidence="2 3">
    <name type="scientific">Jatrophihabitans lederbergiae</name>
    <dbReference type="NCBI Taxonomy" id="3075547"/>
    <lineage>
        <taxon>Bacteria</taxon>
        <taxon>Bacillati</taxon>
        <taxon>Actinomycetota</taxon>
        <taxon>Actinomycetes</taxon>
        <taxon>Jatrophihabitantales</taxon>
        <taxon>Jatrophihabitantaceae</taxon>
        <taxon>Jatrophihabitans</taxon>
    </lineage>
</organism>
<sequence length="115" mass="11795">MSDELNRIAPARRRQMALVLMPFGAVLLVAGAVPVVAGGIVWKLVGVVLIVLAVLVLGVAWGLQRSAALDEAAAREQQLDDAILGEAALTGADSCGSNCGACGVDDCAVKSLRRV</sequence>
<evidence type="ECO:0000256" key="1">
    <source>
        <dbReference type="SAM" id="Phobius"/>
    </source>
</evidence>
<keyword evidence="3" id="KW-1185">Reference proteome</keyword>
<protein>
    <submittedName>
        <fullName evidence="2">Uncharacterized protein</fullName>
    </submittedName>
</protein>